<name>A0A0A2V789_PARBA</name>
<sequence length="91" mass="10330">MPGLQLKCGWKAAPPAAMTTDNDFSEFDLFIDDVTDDKNDAGPEETGALVWRHIKFHIIRSILDGRPNILLTKVTLLHTKGEEKEQVKRQR</sequence>
<dbReference type="HOGENOM" id="CLU_2427645_0_0_1"/>
<evidence type="ECO:0000313" key="1">
    <source>
        <dbReference type="EMBL" id="KGQ01985.1"/>
    </source>
</evidence>
<dbReference type="AlphaFoldDB" id="A0A0A2V789"/>
<dbReference type="STRING" id="502779.A0A0A2V789"/>
<keyword evidence="2" id="KW-1185">Reference proteome</keyword>
<evidence type="ECO:0000313" key="2">
    <source>
        <dbReference type="Proteomes" id="UP000002059"/>
    </source>
</evidence>
<accession>A0A0A2V789</accession>
<dbReference type="KEGG" id="pbl:PAAG_11158"/>
<dbReference type="VEuPathDB" id="FungiDB:PAAG_11158"/>
<dbReference type="EMBL" id="KN293993">
    <property type="protein sequence ID" value="KGQ01985.1"/>
    <property type="molecule type" value="Genomic_DNA"/>
</dbReference>
<gene>
    <name evidence="1" type="ORF">PAAG_11158</name>
</gene>
<protein>
    <submittedName>
        <fullName evidence="1">Uncharacterized protein</fullName>
    </submittedName>
</protein>
<dbReference type="Proteomes" id="UP000002059">
    <property type="component" value="Partially assembled WGS sequence"/>
</dbReference>
<organism evidence="1 2">
    <name type="scientific">Paracoccidioides lutzii (strain ATCC MYA-826 / Pb01)</name>
    <name type="common">Paracoccidioides brasiliensis</name>
    <dbReference type="NCBI Taxonomy" id="502779"/>
    <lineage>
        <taxon>Eukaryota</taxon>
        <taxon>Fungi</taxon>
        <taxon>Dikarya</taxon>
        <taxon>Ascomycota</taxon>
        <taxon>Pezizomycotina</taxon>
        <taxon>Eurotiomycetes</taxon>
        <taxon>Eurotiomycetidae</taxon>
        <taxon>Onygenales</taxon>
        <taxon>Ajellomycetaceae</taxon>
        <taxon>Paracoccidioides</taxon>
    </lineage>
</organism>
<dbReference type="RefSeq" id="XP_015703462.1">
    <property type="nucleotide sequence ID" value="XM_015846855.1"/>
</dbReference>
<reference evidence="1 2" key="1">
    <citation type="journal article" date="2011" name="PLoS Genet.">
        <title>Comparative genomic analysis of human fungal pathogens causing paracoccidioidomycosis.</title>
        <authorList>
            <person name="Desjardins C.A."/>
            <person name="Champion M.D."/>
            <person name="Holder J.W."/>
            <person name="Muszewska A."/>
            <person name="Goldberg J."/>
            <person name="Bailao A.M."/>
            <person name="Brigido M.M."/>
            <person name="Ferreira M.E."/>
            <person name="Garcia A.M."/>
            <person name="Grynberg M."/>
            <person name="Gujja S."/>
            <person name="Heiman D.I."/>
            <person name="Henn M.R."/>
            <person name="Kodira C.D."/>
            <person name="Leon-Narvaez H."/>
            <person name="Longo L.V."/>
            <person name="Ma L.J."/>
            <person name="Malavazi I."/>
            <person name="Matsuo A.L."/>
            <person name="Morais F.V."/>
            <person name="Pereira M."/>
            <person name="Rodriguez-Brito S."/>
            <person name="Sakthikumar S."/>
            <person name="Salem-Izacc S.M."/>
            <person name="Sykes S.M."/>
            <person name="Teixeira M.M."/>
            <person name="Vallejo M.C."/>
            <person name="Walter M.E."/>
            <person name="Yandava C."/>
            <person name="Young S."/>
            <person name="Zeng Q."/>
            <person name="Zucker J."/>
            <person name="Felipe M.S."/>
            <person name="Goldman G.H."/>
            <person name="Haas B.J."/>
            <person name="McEwen J.G."/>
            <person name="Nino-Vega G."/>
            <person name="Puccia R."/>
            <person name="San-Blas G."/>
            <person name="Soares C.M."/>
            <person name="Birren B.W."/>
            <person name="Cuomo C.A."/>
        </authorList>
    </citation>
    <scope>NUCLEOTIDE SEQUENCE [LARGE SCALE GENOMIC DNA]</scope>
    <source>
        <strain evidence="2">ATCC MYA-826 / Pb01</strain>
    </source>
</reference>
<dbReference type="GeneID" id="26970260"/>
<dbReference type="OrthoDB" id="4188745at2759"/>
<proteinExistence type="predicted"/>